<feature type="region of interest" description="Disordered" evidence="1">
    <location>
        <begin position="37"/>
        <end position="89"/>
    </location>
</feature>
<dbReference type="Proteomes" id="UP001501867">
    <property type="component" value="Unassembled WGS sequence"/>
</dbReference>
<gene>
    <name evidence="3" type="ORF">GCM10010302_07960</name>
</gene>
<keyword evidence="4" id="KW-1185">Reference proteome</keyword>
<dbReference type="EMBL" id="BAAABV010000006">
    <property type="protein sequence ID" value="GAA0272765.1"/>
    <property type="molecule type" value="Genomic_DNA"/>
</dbReference>
<accession>A0ABN0V2W5</accession>
<evidence type="ECO:0000313" key="3">
    <source>
        <dbReference type="EMBL" id="GAA0272765.1"/>
    </source>
</evidence>
<evidence type="ECO:0000313" key="4">
    <source>
        <dbReference type="Proteomes" id="UP001501867"/>
    </source>
</evidence>
<feature type="chain" id="PRO_5045394612" description="Lipoprotein" evidence="2">
    <location>
        <begin position="34"/>
        <end position="205"/>
    </location>
</feature>
<evidence type="ECO:0008006" key="5">
    <source>
        <dbReference type="Google" id="ProtNLM"/>
    </source>
</evidence>
<sequence>MMTTIRKTRIPLGPLPWAAVAVLLVAGCGTHRAGDVADAPPSPYPTATGISPPAAPVDFPCPGESPAPTAAATTAGSTGGSTTGSTEAPADHYAENHAFRMPLPLHGQSRCDGLAAVERVEKALEPLRRRGDFAPESVRGTLTGLGYPAGKVRANRNGPTGVGFLIDVGASPWCVEGTLNSDSTRASAFGGYPDGTGCEPPRGGH</sequence>
<reference evidence="3 4" key="1">
    <citation type="journal article" date="2019" name="Int. J. Syst. Evol. Microbiol.">
        <title>The Global Catalogue of Microorganisms (GCM) 10K type strain sequencing project: providing services to taxonomists for standard genome sequencing and annotation.</title>
        <authorList>
            <consortium name="The Broad Institute Genomics Platform"/>
            <consortium name="The Broad Institute Genome Sequencing Center for Infectious Disease"/>
            <person name="Wu L."/>
            <person name="Ma J."/>
        </authorList>
    </citation>
    <scope>NUCLEOTIDE SEQUENCE [LARGE SCALE GENOMIC DNA]</scope>
    <source>
        <strain evidence="3 4">JCM 4505</strain>
    </source>
</reference>
<evidence type="ECO:0000256" key="1">
    <source>
        <dbReference type="SAM" id="MobiDB-lite"/>
    </source>
</evidence>
<dbReference type="PROSITE" id="PS51257">
    <property type="entry name" value="PROKAR_LIPOPROTEIN"/>
    <property type="match status" value="1"/>
</dbReference>
<protein>
    <recommendedName>
        <fullName evidence="5">Lipoprotein</fullName>
    </recommendedName>
</protein>
<proteinExistence type="predicted"/>
<keyword evidence="2" id="KW-0732">Signal</keyword>
<name>A0ABN0V2W5_9ACTN</name>
<organism evidence="3 4">
    <name type="scientific">Streptomyces polychromogenes</name>
    <dbReference type="NCBI Taxonomy" id="67342"/>
    <lineage>
        <taxon>Bacteria</taxon>
        <taxon>Bacillati</taxon>
        <taxon>Actinomycetota</taxon>
        <taxon>Actinomycetes</taxon>
        <taxon>Kitasatosporales</taxon>
        <taxon>Streptomycetaceae</taxon>
        <taxon>Streptomyces</taxon>
    </lineage>
</organism>
<feature type="signal peptide" evidence="2">
    <location>
        <begin position="1"/>
        <end position="33"/>
    </location>
</feature>
<evidence type="ECO:0000256" key="2">
    <source>
        <dbReference type="SAM" id="SignalP"/>
    </source>
</evidence>
<comment type="caution">
    <text evidence="3">The sequence shown here is derived from an EMBL/GenBank/DDBJ whole genome shotgun (WGS) entry which is preliminary data.</text>
</comment>
<feature type="compositionally biased region" description="Low complexity" evidence="1">
    <location>
        <begin position="62"/>
        <end position="76"/>
    </location>
</feature>
<feature type="region of interest" description="Disordered" evidence="1">
    <location>
        <begin position="186"/>
        <end position="205"/>
    </location>
</feature>